<dbReference type="Gene3D" id="3.40.50.300">
    <property type="entry name" value="P-loop containing nucleotide triphosphate hydrolases"/>
    <property type="match status" value="1"/>
</dbReference>
<name>A0A3N4JUB2_9PEZI</name>
<dbReference type="Proteomes" id="UP000276215">
    <property type="component" value="Unassembled WGS sequence"/>
</dbReference>
<dbReference type="PANTHER" id="PTHR10039:SF15">
    <property type="entry name" value="NACHT DOMAIN-CONTAINING PROTEIN"/>
    <property type="match status" value="1"/>
</dbReference>
<dbReference type="SUPFAM" id="SSF52540">
    <property type="entry name" value="P-loop containing nucleoside triphosphate hydrolases"/>
    <property type="match status" value="1"/>
</dbReference>
<dbReference type="InterPro" id="IPR027417">
    <property type="entry name" value="P-loop_NTPase"/>
</dbReference>
<dbReference type="EMBL" id="ML120377">
    <property type="protein sequence ID" value="RPB00778.1"/>
    <property type="molecule type" value="Genomic_DNA"/>
</dbReference>
<evidence type="ECO:0000313" key="4">
    <source>
        <dbReference type="Proteomes" id="UP000276215"/>
    </source>
</evidence>
<evidence type="ECO:0000256" key="1">
    <source>
        <dbReference type="ARBA" id="ARBA00022737"/>
    </source>
</evidence>
<organism evidence="3 4">
    <name type="scientific">Choiromyces venosus 120613-1</name>
    <dbReference type="NCBI Taxonomy" id="1336337"/>
    <lineage>
        <taxon>Eukaryota</taxon>
        <taxon>Fungi</taxon>
        <taxon>Dikarya</taxon>
        <taxon>Ascomycota</taxon>
        <taxon>Pezizomycotina</taxon>
        <taxon>Pezizomycetes</taxon>
        <taxon>Pezizales</taxon>
        <taxon>Tuberaceae</taxon>
        <taxon>Choiromyces</taxon>
    </lineage>
</organism>
<feature type="domain" description="Nephrocystin 3-like N-terminal" evidence="2">
    <location>
        <begin position="61"/>
        <end position="229"/>
    </location>
</feature>
<keyword evidence="4" id="KW-1185">Reference proteome</keyword>
<keyword evidence="1" id="KW-0677">Repeat</keyword>
<proteinExistence type="predicted"/>
<accession>A0A3N4JUB2</accession>
<evidence type="ECO:0000313" key="3">
    <source>
        <dbReference type="EMBL" id="RPB00778.1"/>
    </source>
</evidence>
<gene>
    <name evidence="3" type="ORF">L873DRAFT_1804510</name>
</gene>
<protein>
    <recommendedName>
        <fullName evidence="2">Nephrocystin 3-like N-terminal domain-containing protein</fullName>
    </recommendedName>
</protein>
<reference evidence="3 4" key="1">
    <citation type="journal article" date="2018" name="Nat. Ecol. Evol.">
        <title>Pezizomycetes genomes reveal the molecular basis of ectomycorrhizal truffle lifestyle.</title>
        <authorList>
            <person name="Murat C."/>
            <person name="Payen T."/>
            <person name="Noel B."/>
            <person name="Kuo A."/>
            <person name="Morin E."/>
            <person name="Chen J."/>
            <person name="Kohler A."/>
            <person name="Krizsan K."/>
            <person name="Balestrini R."/>
            <person name="Da Silva C."/>
            <person name="Montanini B."/>
            <person name="Hainaut M."/>
            <person name="Levati E."/>
            <person name="Barry K.W."/>
            <person name="Belfiori B."/>
            <person name="Cichocki N."/>
            <person name="Clum A."/>
            <person name="Dockter R.B."/>
            <person name="Fauchery L."/>
            <person name="Guy J."/>
            <person name="Iotti M."/>
            <person name="Le Tacon F."/>
            <person name="Lindquist E.A."/>
            <person name="Lipzen A."/>
            <person name="Malagnac F."/>
            <person name="Mello A."/>
            <person name="Molinier V."/>
            <person name="Miyauchi S."/>
            <person name="Poulain J."/>
            <person name="Riccioni C."/>
            <person name="Rubini A."/>
            <person name="Sitrit Y."/>
            <person name="Splivallo R."/>
            <person name="Traeger S."/>
            <person name="Wang M."/>
            <person name="Zifcakova L."/>
            <person name="Wipf D."/>
            <person name="Zambonelli A."/>
            <person name="Paolocci F."/>
            <person name="Nowrousian M."/>
            <person name="Ottonello S."/>
            <person name="Baldrian P."/>
            <person name="Spatafora J.W."/>
            <person name="Henrissat B."/>
            <person name="Nagy L.G."/>
            <person name="Aury J.M."/>
            <person name="Wincker P."/>
            <person name="Grigoriev I.V."/>
            <person name="Bonfante P."/>
            <person name="Martin F.M."/>
        </authorList>
    </citation>
    <scope>NUCLEOTIDE SEQUENCE [LARGE SCALE GENOMIC DNA]</scope>
    <source>
        <strain evidence="3 4">120613-1</strain>
    </source>
</reference>
<dbReference type="Pfam" id="PF24883">
    <property type="entry name" value="NPHP3_N"/>
    <property type="match status" value="1"/>
</dbReference>
<dbReference type="PANTHER" id="PTHR10039">
    <property type="entry name" value="AMELOGENIN"/>
    <property type="match status" value="1"/>
</dbReference>
<dbReference type="InterPro" id="IPR056884">
    <property type="entry name" value="NPHP3-like_N"/>
</dbReference>
<evidence type="ECO:0000259" key="2">
    <source>
        <dbReference type="Pfam" id="PF24883"/>
    </source>
</evidence>
<dbReference type="STRING" id="1336337.A0A3N4JUB2"/>
<sequence length="291" mass="32938">MTTHGKFTNKINSFNSFNSINSAVNINATVTGDERRQILRWLSPLDPQQRHHAVRTNRFDGVGDWLLETSEFRKWSNSNSESDQAVLFCYGNPGVGKTHLSSLVIDYLCDQAEGKDIAVAGLYCDFKDQQEQSASSMLGAILKQLVNRGETPEHVQQAFQKAKKEFGGRSLRLPDLVDILKKTIALLPQVFICLDALDESAPRTQLELFRSLQNIIRESPSTRVFLTGRPHIRKEIEKRFSQAVMIPISPFQQDIQIFLETSLDRDPEPDAMDDNLRTDIMRTIPTTISAM</sequence>
<dbReference type="AlphaFoldDB" id="A0A3N4JUB2"/>
<dbReference type="OrthoDB" id="1577640at2759"/>